<gene>
    <name evidence="7" type="ORF">AMAG_16603</name>
</gene>
<sequence length="307" mass="34845">MLRKVKAKNARTKRFLDNRAPKVVENAKTSIMVRGSSSSAVVNQALADLYSIKKPNAVNFTKKNDVHPFEDTQKLEFYSQKNDASLLLVGNHNKKRPHNLTLMRMFDYQVLDMYEFGITQFVSLHDLDTPKCAVGMKPSVLFQGDWESTPELQNIQNAWLDFFQGEKVSTINLAGLEYCIAITHLNGTIHLRVYTAHLKKSGQKLPRIELVEMGPRIDLTVRRTRPPVQELWKAATKMPKELKPSKTKNIKTDVFGDKFGQLHMQKQDLAMLQTRKMKALKRTRDPAEDAEDDDAAGAGSDVDMDEA</sequence>
<name>A0A0L0TBI3_ALLM3</name>
<dbReference type="VEuPathDB" id="FungiDB:AMAG_16603"/>
<dbReference type="OrthoDB" id="407658at2759"/>
<dbReference type="SMART" id="SM00879">
    <property type="entry name" value="Brix"/>
    <property type="match status" value="1"/>
</dbReference>
<dbReference type="eggNOG" id="KOG3031">
    <property type="taxonomic scope" value="Eukaryota"/>
</dbReference>
<dbReference type="GO" id="GO:0005730">
    <property type="term" value="C:nucleolus"/>
    <property type="evidence" value="ECO:0007669"/>
    <property type="project" value="UniProtKB-SubCell"/>
</dbReference>
<proteinExistence type="inferred from homology"/>
<dbReference type="GO" id="GO:0000463">
    <property type="term" value="P:maturation of LSU-rRNA from tricistronic rRNA transcript (SSU-rRNA, 5.8S rRNA, LSU-rRNA)"/>
    <property type="evidence" value="ECO:0007669"/>
    <property type="project" value="TreeGrafter"/>
</dbReference>
<keyword evidence="3 4" id="KW-0539">Nucleus</keyword>
<dbReference type="InterPro" id="IPR039770">
    <property type="entry name" value="Rpf2"/>
</dbReference>
<protein>
    <recommendedName>
        <fullName evidence="4">Ribosome production factor 2 homolog</fullName>
    </recommendedName>
    <alternativeName>
        <fullName evidence="4">Ribosome biogenesis protein RPF2 homolog</fullName>
    </alternativeName>
</protein>
<feature type="domain" description="Brix" evidence="6">
    <location>
        <begin position="28"/>
        <end position="230"/>
    </location>
</feature>
<dbReference type="PANTHER" id="PTHR12728">
    <property type="entry name" value="BRIX DOMAIN CONTAINING PROTEIN"/>
    <property type="match status" value="1"/>
</dbReference>
<dbReference type="PANTHER" id="PTHR12728:SF0">
    <property type="entry name" value="RIBOSOME PRODUCTION FACTOR 2 HOMOLOG"/>
    <property type="match status" value="1"/>
</dbReference>
<dbReference type="STRING" id="578462.A0A0L0TBI3"/>
<evidence type="ECO:0000256" key="1">
    <source>
        <dbReference type="ARBA" id="ARBA00004604"/>
    </source>
</evidence>
<dbReference type="GO" id="GO:0000027">
    <property type="term" value="P:ribosomal large subunit assembly"/>
    <property type="evidence" value="ECO:0007669"/>
    <property type="project" value="InterPro"/>
</dbReference>
<evidence type="ECO:0000256" key="3">
    <source>
        <dbReference type="ARBA" id="ARBA00023242"/>
    </source>
</evidence>
<dbReference type="InterPro" id="IPR007109">
    <property type="entry name" value="Brix"/>
</dbReference>
<organism evidence="7 8">
    <name type="scientific">Allomyces macrogynus (strain ATCC 38327)</name>
    <name type="common">Allomyces javanicus var. macrogynus</name>
    <dbReference type="NCBI Taxonomy" id="578462"/>
    <lineage>
        <taxon>Eukaryota</taxon>
        <taxon>Fungi</taxon>
        <taxon>Fungi incertae sedis</taxon>
        <taxon>Blastocladiomycota</taxon>
        <taxon>Blastocladiomycetes</taxon>
        <taxon>Blastocladiales</taxon>
        <taxon>Blastocladiaceae</taxon>
        <taxon>Allomyces</taxon>
    </lineage>
</organism>
<keyword evidence="8" id="KW-1185">Reference proteome</keyword>
<comment type="similarity">
    <text evidence="2 4">Belongs to the RPF2 family.</text>
</comment>
<feature type="region of interest" description="Disordered" evidence="5">
    <location>
        <begin position="277"/>
        <end position="307"/>
    </location>
</feature>
<reference evidence="7 8" key="1">
    <citation type="submission" date="2009-11" db="EMBL/GenBank/DDBJ databases">
        <title>Annotation of Allomyces macrogynus ATCC 38327.</title>
        <authorList>
            <consortium name="The Broad Institute Genome Sequencing Platform"/>
            <person name="Russ C."/>
            <person name="Cuomo C."/>
            <person name="Burger G."/>
            <person name="Gray M.W."/>
            <person name="Holland P.W.H."/>
            <person name="King N."/>
            <person name="Lang F.B.F."/>
            <person name="Roger A.J."/>
            <person name="Ruiz-Trillo I."/>
            <person name="Young S.K."/>
            <person name="Zeng Q."/>
            <person name="Gargeya S."/>
            <person name="Fitzgerald M."/>
            <person name="Haas B."/>
            <person name="Abouelleil A."/>
            <person name="Alvarado L."/>
            <person name="Arachchi H.M."/>
            <person name="Berlin A."/>
            <person name="Chapman S.B."/>
            <person name="Gearin G."/>
            <person name="Goldberg J."/>
            <person name="Griggs A."/>
            <person name="Gujja S."/>
            <person name="Hansen M."/>
            <person name="Heiman D."/>
            <person name="Howarth C."/>
            <person name="Larimer J."/>
            <person name="Lui A."/>
            <person name="MacDonald P.J.P."/>
            <person name="McCowen C."/>
            <person name="Montmayeur A."/>
            <person name="Murphy C."/>
            <person name="Neiman D."/>
            <person name="Pearson M."/>
            <person name="Priest M."/>
            <person name="Roberts A."/>
            <person name="Saif S."/>
            <person name="Shea T."/>
            <person name="Sisk P."/>
            <person name="Stolte C."/>
            <person name="Sykes S."/>
            <person name="Wortman J."/>
            <person name="Nusbaum C."/>
            <person name="Birren B."/>
        </authorList>
    </citation>
    <scope>NUCLEOTIDE SEQUENCE [LARGE SCALE GENOMIC DNA]</scope>
    <source>
        <strain evidence="7 8">ATCC 38327</strain>
    </source>
</reference>
<evidence type="ECO:0000313" key="8">
    <source>
        <dbReference type="Proteomes" id="UP000054350"/>
    </source>
</evidence>
<evidence type="ECO:0000259" key="6">
    <source>
        <dbReference type="PROSITE" id="PS50833"/>
    </source>
</evidence>
<dbReference type="GO" id="GO:0019843">
    <property type="term" value="F:rRNA binding"/>
    <property type="evidence" value="ECO:0007669"/>
    <property type="project" value="UniProtKB-UniRule"/>
</dbReference>
<dbReference type="EMBL" id="GG745377">
    <property type="protein sequence ID" value="KNE72107.1"/>
    <property type="molecule type" value="Genomic_DNA"/>
</dbReference>
<dbReference type="Proteomes" id="UP000054350">
    <property type="component" value="Unassembled WGS sequence"/>
</dbReference>
<dbReference type="OMA" id="YLMHCAL"/>
<dbReference type="Pfam" id="PF04427">
    <property type="entry name" value="Brix"/>
    <property type="match status" value="1"/>
</dbReference>
<evidence type="ECO:0000256" key="5">
    <source>
        <dbReference type="SAM" id="MobiDB-lite"/>
    </source>
</evidence>
<evidence type="ECO:0000256" key="4">
    <source>
        <dbReference type="RuleBase" id="RU367086"/>
    </source>
</evidence>
<dbReference type="PROSITE" id="PS50833">
    <property type="entry name" value="BRIX"/>
    <property type="match status" value="1"/>
</dbReference>
<reference evidence="8" key="2">
    <citation type="submission" date="2009-11" db="EMBL/GenBank/DDBJ databases">
        <title>The Genome Sequence of Allomyces macrogynus strain ATCC 38327.</title>
        <authorList>
            <consortium name="The Broad Institute Genome Sequencing Platform"/>
            <person name="Russ C."/>
            <person name="Cuomo C."/>
            <person name="Shea T."/>
            <person name="Young S.K."/>
            <person name="Zeng Q."/>
            <person name="Koehrsen M."/>
            <person name="Haas B."/>
            <person name="Borodovsky M."/>
            <person name="Guigo R."/>
            <person name="Alvarado L."/>
            <person name="Berlin A."/>
            <person name="Borenstein D."/>
            <person name="Chen Z."/>
            <person name="Engels R."/>
            <person name="Freedman E."/>
            <person name="Gellesch M."/>
            <person name="Goldberg J."/>
            <person name="Griggs A."/>
            <person name="Gujja S."/>
            <person name="Heiman D."/>
            <person name="Hepburn T."/>
            <person name="Howarth C."/>
            <person name="Jen D."/>
            <person name="Larson L."/>
            <person name="Lewis B."/>
            <person name="Mehta T."/>
            <person name="Park D."/>
            <person name="Pearson M."/>
            <person name="Roberts A."/>
            <person name="Saif S."/>
            <person name="Shenoy N."/>
            <person name="Sisk P."/>
            <person name="Stolte C."/>
            <person name="Sykes S."/>
            <person name="Walk T."/>
            <person name="White J."/>
            <person name="Yandava C."/>
            <person name="Burger G."/>
            <person name="Gray M.W."/>
            <person name="Holland P.W.H."/>
            <person name="King N."/>
            <person name="Lang F.B.F."/>
            <person name="Roger A.J."/>
            <person name="Ruiz-Trillo I."/>
            <person name="Lander E."/>
            <person name="Nusbaum C."/>
        </authorList>
    </citation>
    <scope>NUCLEOTIDE SEQUENCE [LARGE SCALE GENOMIC DNA]</scope>
    <source>
        <strain evidence="8">ATCC 38327</strain>
    </source>
</reference>
<comment type="subcellular location">
    <subcellularLocation>
        <location evidence="1 4">Nucleus</location>
        <location evidence="1 4">Nucleolus</location>
    </subcellularLocation>
</comment>
<evidence type="ECO:0000256" key="2">
    <source>
        <dbReference type="ARBA" id="ARBA00010782"/>
    </source>
</evidence>
<accession>A0A0L0TBI3</accession>
<dbReference type="AlphaFoldDB" id="A0A0L0TBI3"/>
<evidence type="ECO:0000313" key="7">
    <source>
        <dbReference type="EMBL" id="KNE72107.1"/>
    </source>
</evidence>